<organism evidence="3 4">
    <name type="scientific">Rubrobacter marinus</name>
    <dbReference type="NCBI Taxonomy" id="2653852"/>
    <lineage>
        <taxon>Bacteria</taxon>
        <taxon>Bacillati</taxon>
        <taxon>Actinomycetota</taxon>
        <taxon>Rubrobacteria</taxon>
        <taxon>Rubrobacterales</taxon>
        <taxon>Rubrobacteraceae</taxon>
        <taxon>Rubrobacter</taxon>
    </lineage>
</organism>
<dbReference type="SUPFAM" id="SSF48452">
    <property type="entry name" value="TPR-like"/>
    <property type="match status" value="1"/>
</dbReference>
<dbReference type="EMBL" id="CP045121">
    <property type="protein sequence ID" value="QIN80256.1"/>
    <property type="molecule type" value="Genomic_DNA"/>
</dbReference>
<keyword evidence="2" id="KW-0812">Transmembrane</keyword>
<dbReference type="InterPro" id="IPR011990">
    <property type="entry name" value="TPR-like_helical_dom_sf"/>
</dbReference>
<gene>
    <name evidence="3" type="ORF">GBA65_18980</name>
</gene>
<sequence>MNDSSVRSVFKVAVGFVVVALILLAGSLYMSVAYMKQEQQLAAAGDIEGAVEKTRAAARFNPFDSMPLMVQSNLLQQQGQDEAAERALREAIDRDPANYANFVYLGNLQSSRLNQPEAAVDSYAAALEKIPRDTGLIFALAQAHTQVGDLEAAKQEYEKLVELEKIPPRGLFNLGKIYVRTGDPEKGVETLLKAKKRASANLEKAEGAKREEREAFVTSVNLALADALVVEGRYDEARAALAESGAEQAPAILELLNTDPEGYRETVLNSEV</sequence>
<dbReference type="PANTHER" id="PTHR12558">
    <property type="entry name" value="CELL DIVISION CYCLE 16,23,27"/>
    <property type="match status" value="1"/>
</dbReference>
<dbReference type="InterPro" id="IPR019734">
    <property type="entry name" value="TPR_rpt"/>
</dbReference>
<dbReference type="Proteomes" id="UP000502706">
    <property type="component" value="Chromosome"/>
</dbReference>
<keyword evidence="4" id="KW-1185">Reference proteome</keyword>
<dbReference type="KEGG" id="rmar:GBA65_18980"/>
<evidence type="ECO:0000256" key="1">
    <source>
        <dbReference type="SAM" id="Coils"/>
    </source>
</evidence>
<dbReference type="InterPro" id="IPR011717">
    <property type="entry name" value="TPR-4"/>
</dbReference>
<accession>A0A6G8Q1A5</accession>
<dbReference type="GO" id="GO:0042802">
    <property type="term" value="F:identical protein binding"/>
    <property type="evidence" value="ECO:0007669"/>
    <property type="project" value="InterPro"/>
</dbReference>
<feature type="coiled-coil region" evidence="1">
    <location>
        <begin position="188"/>
        <end position="215"/>
    </location>
</feature>
<feature type="transmembrane region" description="Helical" evidence="2">
    <location>
        <begin position="12"/>
        <end position="32"/>
    </location>
</feature>
<keyword evidence="2" id="KW-1133">Transmembrane helix</keyword>
<reference evidence="3 4" key="1">
    <citation type="submission" date="2019-10" db="EMBL/GenBank/DDBJ databases">
        <title>Rubrobacter sp nov SCSIO 52915 isolated from a deep-sea sediment in the South China Sea.</title>
        <authorList>
            <person name="Chen R.W."/>
        </authorList>
    </citation>
    <scope>NUCLEOTIDE SEQUENCE [LARGE SCALE GENOMIC DNA]</scope>
    <source>
        <strain evidence="3 4">SCSIO 52915</strain>
    </source>
</reference>
<dbReference type="Pfam" id="PF07721">
    <property type="entry name" value="TPR_4"/>
    <property type="match status" value="1"/>
</dbReference>
<dbReference type="Pfam" id="PF13432">
    <property type="entry name" value="TPR_16"/>
    <property type="match status" value="2"/>
</dbReference>
<name>A0A6G8Q1A5_9ACTN</name>
<dbReference type="PANTHER" id="PTHR12558:SF13">
    <property type="entry name" value="CELL DIVISION CYCLE PROTEIN 27 HOMOLOG"/>
    <property type="match status" value="1"/>
</dbReference>
<proteinExistence type="predicted"/>
<evidence type="ECO:0000256" key="2">
    <source>
        <dbReference type="SAM" id="Phobius"/>
    </source>
</evidence>
<protein>
    <submittedName>
        <fullName evidence="3">Tetratricopeptide repeat protein</fullName>
    </submittedName>
</protein>
<evidence type="ECO:0000313" key="4">
    <source>
        <dbReference type="Proteomes" id="UP000502706"/>
    </source>
</evidence>
<dbReference type="AlphaFoldDB" id="A0A6G8Q1A5"/>
<dbReference type="Gene3D" id="1.25.40.10">
    <property type="entry name" value="Tetratricopeptide repeat domain"/>
    <property type="match status" value="1"/>
</dbReference>
<evidence type="ECO:0000313" key="3">
    <source>
        <dbReference type="EMBL" id="QIN80256.1"/>
    </source>
</evidence>
<keyword evidence="1" id="KW-0175">Coiled coil</keyword>
<keyword evidence="2" id="KW-0472">Membrane</keyword>
<dbReference type="SMART" id="SM00028">
    <property type="entry name" value="TPR"/>
    <property type="match status" value="3"/>
</dbReference>